<feature type="chain" id="PRO_5002871443" evidence="1">
    <location>
        <begin position="26"/>
        <end position="386"/>
    </location>
</feature>
<dbReference type="HOGENOM" id="CLU_747419_0_0_9"/>
<dbReference type="RefSeq" id="WP_015926801.1">
    <property type="nucleotide sequence ID" value="NC_011898.1"/>
</dbReference>
<keyword evidence="3" id="KW-1185">Reference proteome</keyword>
<protein>
    <submittedName>
        <fullName evidence="2">Uncharacterized protein</fullName>
    </submittedName>
</protein>
<gene>
    <name evidence="2" type="ordered locus">Ccel_3461</name>
</gene>
<reference evidence="2 3" key="1">
    <citation type="submission" date="2009-01" db="EMBL/GenBank/DDBJ databases">
        <title>Complete sequence of Clostridium cellulolyticum H10.</title>
        <authorList>
            <consortium name="US DOE Joint Genome Institute"/>
            <person name="Lucas S."/>
            <person name="Copeland A."/>
            <person name="Lapidus A."/>
            <person name="Glavina del Rio T."/>
            <person name="Dalin E."/>
            <person name="Tice H."/>
            <person name="Bruce D."/>
            <person name="Goodwin L."/>
            <person name="Pitluck S."/>
            <person name="Chertkov O."/>
            <person name="Saunders E."/>
            <person name="Brettin T."/>
            <person name="Detter J.C."/>
            <person name="Han C."/>
            <person name="Larimer F."/>
            <person name="Land M."/>
            <person name="Hauser L."/>
            <person name="Kyrpides N."/>
            <person name="Ivanova N."/>
            <person name="Zhou J."/>
            <person name="Richardson P."/>
        </authorList>
    </citation>
    <scope>NUCLEOTIDE SEQUENCE [LARGE SCALE GENOMIC DNA]</scope>
    <source>
        <strain evidence="3">ATCC 35319 / DSM 5812 / JCM 6584 / H10</strain>
    </source>
</reference>
<proteinExistence type="predicted"/>
<dbReference type="Proteomes" id="UP000001349">
    <property type="component" value="Chromosome"/>
</dbReference>
<keyword evidence="1" id="KW-0732">Signal</keyword>
<name>B8I286_RUMCH</name>
<organism evidence="2 3">
    <name type="scientific">Ruminiclostridium cellulolyticum (strain ATCC 35319 / DSM 5812 / JCM 6584 / H10)</name>
    <name type="common">Clostridium cellulolyticum</name>
    <dbReference type="NCBI Taxonomy" id="394503"/>
    <lineage>
        <taxon>Bacteria</taxon>
        <taxon>Bacillati</taxon>
        <taxon>Bacillota</taxon>
        <taxon>Clostridia</taxon>
        <taxon>Eubacteriales</taxon>
        <taxon>Oscillospiraceae</taxon>
        <taxon>Ruminiclostridium</taxon>
    </lineage>
</organism>
<accession>B8I286</accession>
<dbReference type="eggNOG" id="ENOG5033RC3">
    <property type="taxonomic scope" value="Bacteria"/>
</dbReference>
<evidence type="ECO:0000313" key="3">
    <source>
        <dbReference type="Proteomes" id="UP000001349"/>
    </source>
</evidence>
<dbReference type="OrthoDB" id="1740654at2"/>
<dbReference type="KEGG" id="cce:Ccel_3461"/>
<dbReference type="AlphaFoldDB" id="B8I286"/>
<feature type="signal peptide" evidence="1">
    <location>
        <begin position="1"/>
        <end position="25"/>
    </location>
</feature>
<evidence type="ECO:0000313" key="2">
    <source>
        <dbReference type="EMBL" id="ACL77749.1"/>
    </source>
</evidence>
<evidence type="ECO:0000256" key="1">
    <source>
        <dbReference type="SAM" id="SignalP"/>
    </source>
</evidence>
<sequence precursor="true">MTKRKLKLIAVVICIFSCMISSVSAAYIPDNAATLQKMTNGGNQYIYSDNPEMLWDGTTTNPGSWVNNFSGRSGAYTIEQALTSNTLYDAYFYHINKTQSKTIKVGVYLYTTTGTATATIYNKKVVSKDNSTLTDDAMCAGVETGYQQSTNYQTLNITTDGTFIAYDTISPLMLINGHVMFKTTSSNMKCRIVFLDSTSTVNPKTLGKAIAMSTGVTGLFPCDVKYVSYNYSNVSSSGKHGFYLALSGSAMGKNSGEYDIGSNLININNDQLQGNYGIVYNMVLSGCAGKTIRITADWDTIWNSSSGTWCVCETFAYCPGGSTSSWTSQRTHSIYNKRDPQTNIKTKYTGSEPTFIDVPVPAGNNSYNFKFILPGSNFGNVYFEII</sequence>
<dbReference type="EMBL" id="CP001348">
    <property type="protein sequence ID" value="ACL77749.1"/>
    <property type="molecule type" value="Genomic_DNA"/>
</dbReference>